<gene>
    <name evidence="1" type="ORF">A7U60_g2713</name>
</gene>
<protein>
    <submittedName>
        <fullName evidence="1">Uncharacterized protein</fullName>
    </submittedName>
</protein>
<proteinExistence type="predicted"/>
<accession>A0A9Q5NDP3</accession>
<keyword evidence="2" id="KW-1185">Reference proteome</keyword>
<evidence type="ECO:0000313" key="1">
    <source>
        <dbReference type="EMBL" id="OCB90049.1"/>
    </source>
</evidence>
<name>A0A9Q5NDP3_SANBA</name>
<dbReference type="EMBL" id="LNZH02000142">
    <property type="protein sequence ID" value="OCB90049.1"/>
    <property type="molecule type" value="Genomic_DNA"/>
</dbReference>
<dbReference type="AlphaFoldDB" id="A0A9Q5NDP3"/>
<organism evidence="1 2">
    <name type="scientific">Sanghuangporus baumii</name>
    <name type="common">Phellinus baumii</name>
    <dbReference type="NCBI Taxonomy" id="108892"/>
    <lineage>
        <taxon>Eukaryota</taxon>
        <taxon>Fungi</taxon>
        <taxon>Dikarya</taxon>
        <taxon>Basidiomycota</taxon>
        <taxon>Agaricomycotina</taxon>
        <taxon>Agaricomycetes</taxon>
        <taxon>Hymenochaetales</taxon>
        <taxon>Hymenochaetaceae</taxon>
        <taxon>Sanghuangporus</taxon>
    </lineage>
</organism>
<reference evidence="1" key="1">
    <citation type="submission" date="2016-06" db="EMBL/GenBank/DDBJ databases">
        <title>Draft Genome sequence of the fungus Inonotus baumii.</title>
        <authorList>
            <person name="Zhu H."/>
            <person name="Lin W."/>
        </authorList>
    </citation>
    <scope>NUCLEOTIDE SEQUENCE</scope>
    <source>
        <strain evidence="1">821</strain>
    </source>
</reference>
<dbReference type="Proteomes" id="UP000757232">
    <property type="component" value="Unassembled WGS sequence"/>
</dbReference>
<sequence>MLGGHLRTADRASLGSVGGSKAVYAGDLVTCYRSEERGKELGCRPEDGRSLAKAQSAGIQLLYASCRSREAQIRCSLTDKEIHYVAMNGRSGAHIDDRGFTTAAVSCVFEHDPH</sequence>
<comment type="caution">
    <text evidence="1">The sequence shown here is derived from an EMBL/GenBank/DDBJ whole genome shotgun (WGS) entry which is preliminary data.</text>
</comment>
<evidence type="ECO:0000313" key="2">
    <source>
        <dbReference type="Proteomes" id="UP000757232"/>
    </source>
</evidence>